<sequence>MGTALVAPPPPVGTALVAPRPPVSPQPPASSPTVERAVVQQVFPEVTRLVSSTPTDRPGTHRITLTLQPEQLGEVRVTLVVKDGAVQVRLAGNAGDAAGNAAVHRALSSGVVELQHLLERSGATEARVVVRDPFATPAPPAPPALPSGQPSSQGTFSADTQGDGASAWNRSSGDSEQRRQRRDVPEPAPVAPVPNPTTTPAGQLDRSL</sequence>
<reference evidence="3 4" key="1">
    <citation type="journal article" date="2016" name="Int. J. Syst. Evol. Microbiol.">
        <title>Nocardioides albidus sp. nov., an actinobacterium isolated from garden soil.</title>
        <authorList>
            <person name="Singh H."/>
            <person name="Du J."/>
            <person name="Trinh H."/>
            <person name="Won K."/>
            <person name="Yang J.E."/>
            <person name="Yin C."/>
            <person name="Kook M."/>
            <person name="Yi T.H."/>
        </authorList>
    </citation>
    <scope>NUCLEOTIDE SEQUENCE [LARGE SCALE GENOMIC DNA]</scope>
    <source>
        <strain evidence="3 4">CCTCC AB 2015297</strain>
    </source>
</reference>
<evidence type="ECO:0000256" key="1">
    <source>
        <dbReference type="SAM" id="MobiDB-lite"/>
    </source>
</evidence>
<keyword evidence="3" id="KW-0969">Cilium</keyword>
<feature type="domain" description="Flagellar hook-length control protein-like C-terminal" evidence="2">
    <location>
        <begin position="56"/>
        <end position="132"/>
    </location>
</feature>
<dbReference type="Gene3D" id="3.30.750.140">
    <property type="match status" value="1"/>
</dbReference>
<keyword evidence="3" id="KW-0282">Flagellum</keyword>
<name>A0A5C4W7R5_9ACTN</name>
<feature type="compositionally biased region" description="Pro residues" evidence="1">
    <location>
        <begin position="19"/>
        <end position="30"/>
    </location>
</feature>
<protein>
    <submittedName>
        <fullName evidence="3">Flagellar hook-length control protein FliK</fullName>
    </submittedName>
</protein>
<proteinExistence type="predicted"/>
<dbReference type="Proteomes" id="UP000313231">
    <property type="component" value="Unassembled WGS sequence"/>
</dbReference>
<keyword evidence="3" id="KW-0966">Cell projection</keyword>
<feature type="compositionally biased region" description="Pro residues" evidence="1">
    <location>
        <begin position="186"/>
        <end position="197"/>
    </location>
</feature>
<accession>A0A5C4W7R5</accession>
<organism evidence="3 4">
    <name type="scientific">Nocardioides albidus</name>
    <dbReference type="NCBI Taxonomy" id="1517589"/>
    <lineage>
        <taxon>Bacteria</taxon>
        <taxon>Bacillati</taxon>
        <taxon>Actinomycetota</taxon>
        <taxon>Actinomycetes</taxon>
        <taxon>Propionibacteriales</taxon>
        <taxon>Nocardioidaceae</taxon>
        <taxon>Nocardioides</taxon>
    </lineage>
</organism>
<evidence type="ECO:0000259" key="2">
    <source>
        <dbReference type="Pfam" id="PF02120"/>
    </source>
</evidence>
<evidence type="ECO:0000313" key="4">
    <source>
        <dbReference type="Proteomes" id="UP000313231"/>
    </source>
</evidence>
<comment type="caution">
    <text evidence="3">The sequence shown here is derived from an EMBL/GenBank/DDBJ whole genome shotgun (WGS) entry which is preliminary data.</text>
</comment>
<feature type="compositionally biased region" description="Basic and acidic residues" evidence="1">
    <location>
        <begin position="173"/>
        <end position="185"/>
    </location>
</feature>
<dbReference type="EMBL" id="VDMP01000018">
    <property type="protein sequence ID" value="TNM44198.1"/>
    <property type="molecule type" value="Genomic_DNA"/>
</dbReference>
<dbReference type="InterPro" id="IPR021136">
    <property type="entry name" value="Flagellar_hook_control-like_C"/>
</dbReference>
<gene>
    <name evidence="3" type="ORF">FHP29_05690</name>
</gene>
<feature type="region of interest" description="Disordered" evidence="1">
    <location>
        <begin position="1"/>
        <end position="33"/>
    </location>
</feature>
<dbReference type="AlphaFoldDB" id="A0A5C4W7R5"/>
<feature type="region of interest" description="Disordered" evidence="1">
    <location>
        <begin position="133"/>
        <end position="208"/>
    </location>
</feature>
<evidence type="ECO:0000313" key="3">
    <source>
        <dbReference type="EMBL" id="TNM44198.1"/>
    </source>
</evidence>
<keyword evidence="4" id="KW-1185">Reference proteome</keyword>
<feature type="compositionally biased region" description="Pro residues" evidence="1">
    <location>
        <begin position="136"/>
        <end position="145"/>
    </location>
</feature>
<dbReference type="InterPro" id="IPR038610">
    <property type="entry name" value="FliK-like_C_sf"/>
</dbReference>
<dbReference type="Pfam" id="PF02120">
    <property type="entry name" value="Flg_hook"/>
    <property type="match status" value="1"/>
</dbReference>
<feature type="compositionally biased region" description="Polar residues" evidence="1">
    <location>
        <begin position="148"/>
        <end position="160"/>
    </location>
</feature>